<reference evidence="2 3" key="1">
    <citation type="submission" date="2017-10" db="EMBL/GenBank/DDBJ databases">
        <title>Effective Description of Clostridium neonatale sp. nov. linked to necrotizing enterocolitis in neonates and a clarification of species assignable to the genus Clostridium (Prazmowski 1880) emend. Lawson and Rainey 2016.</title>
        <authorList>
            <person name="Bernard K."/>
            <person name="Burdz T."/>
            <person name="Wiebe D."/>
            <person name="Balcewich B."/>
            <person name="Alfa M."/>
            <person name="Bernier A.-M."/>
        </authorList>
    </citation>
    <scope>NUCLEOTIDE SEQUENCE [LARGE SCALE GENOMIC DNA]</scope>
    <source>
        <strain evidence="2 3">LCDC99A005</strain>
    </source>
</reference>
<evidence type="ECO:0000313" key="3">
    <source>
        <dbReference type="Proteomes" id="UP000220840"/>
    </source>
</evidence>
<dbReference type="OrthoDB" id="1279at2"/>
<name>A0A2A7MF31_9CLOT</name>
<evidence type="ECO:0000259" key="1">
    <source>
        <dbReference type="SMART" id="SM01245"/>
    </source>
</evidence>
<gene>
    <name evidence="2" type="ORF">CQ394_00250</name>
</gene>
<dbReference type="AlphaFoldDB" id="A0A2A7MF31"/>
<dbReference type="RefSeq" id="WP_058294374.1">
    <property type="nucleotide sequence ID" value="NZ_CAMRXB010000037.1"/>
</dbReference>
<dbReference type="InterPro" id="IPR005646">
    <property type="entry name" value="FapA"/>
</dbReference>
<dbReference type="Pfam" id="PF20250">
    <property type="entry name" value="FapA_N"/>
    <property type="match status" value="1"/>
</dbReference>
<organism evidence="2 3">
    <name type="scientific">Clostridium neonatale</name>
    <dbReference type="NCBI Taxonomy" id="137838"/>
    <lineage>
        <taxon>Bacteria</taxon>
        <taxon>Bacillati</taxon>
        <taxon>Bacillota</taxon>
        <taxon>Clostridia</taxon>
        <taxon>Eubacteriales</taxon>
        <taxon>Clostridiaceae</taxon>
        <taxon>Clostridium</taxon>
    </lineage>
</organism>
<dbReference type="EMBL" id="PDCJ01000001">
    <property type="protein sequence ID" value="PEG30199.1"/>
    <property type="molecule type" value="Genomic_DNA"/>
</dbReference>
<keyword evidence="3" id="KW-1185">Reference proteome</keyword>
<dbReference type="Proteomes" id="UP000220840">
    <property type="component" value="Unassembled WGS sequence"/>
</dbReference>
<dbReference type="InterPro" id="IPR046866">
    <property type="entry name" value="FapA_N"/>
</dbReference>
<dbReference type="SMART" id="SM01245">
    <property type="entry name" value="Jag_N"/>
    <property type="match status" value="1"/>
</dbReference>
<dbReference type="InterPro" id="IPR046865">
    <property type="entry name" value="FapA_b_solenoid"/>
</dbReference>
<proteinExistence type="predicted"/>
<protein>
    <submittedName>
        <fullName evidence="2">DUF342 domain-containing protein</fullName>
    </submittedName>
</protein>
<dbReference type="PANTHER" id="PTHR38032">
    <property type="entry name" value="POLYMERASE-RELATED"/>
    <property type="match status" value="1"/>
</dbReference>
<accession>A0A2A7MF31</accession>
<dbReference type="STRING" id="137838.GCA_001458595_01485"/>
<dbReference type="InterPro" id="IPR032782">
    <property type="entry name" value="KhpB_N"/>
</dbReference>
<sequence length="659" mass="73597">MDLLFYGKDINDCLNQASKELNIPVENIKYKVLKTSGLFNRTTEIKVTLDKFNTVSEEITNQTLNDNDNFTLDNNANDSFESGIKVENGEIIIISDPNNTNNEKFTIRACDGINLKINDVLCQSKIPYPVYENDILSYTASTVESHRKMDIRISEDKMNVYSIIEYTPEYTYYLKDTSLSKNLVLRARKRPGSYPKKYTPNELKTALYNLKVRNGIIDEVLNEVCEGTLGAEILVAKGTPQVNDKEDEIKILFKQEEKNHFDVDSKEKIDYRNLNNLSNVKKGEVLAVKIPGVIGKNGSDVFGSVLPKKTSRSKPFKATKGCTISENKIIATKSGRPSEQNGVFIVNDVYSVNDVDLNTGNINFVGDVEVNNSINDGMKVHAKGRLLVRKNITSATASANGPISIMGSVINSSILAGGYDVERKIYLENLNKYYSDLTGLIDAIELLLEKSPERNIGELINVLMDKRFKNITKLSMSVLTFNISAGIQKSEILDFIRNKLMGLNTFNIKSIDELKYFKELIEEEIEITNDSLEIPIDVTLSYCQNSNIVSTGSIFITGKGQFTSKIKAFDTIEFTQEKAVARGGVLNARKCIKLKTVGSDAGVFTTLEVEKDGIITADIAYNNTVFCFGNKKKTLEVSGRNVKAFMDKDGEIIIEKFVL</sequence>
<dbReference type="PANTHER" id="PTHR38032:SF1">
    <property type="entry name" value="RNA-BINDING PROTEIN KHPB N-TERMINAL DOMAIN-CONTAINING PROTEIN"/>
    <property type="match status" value="1"/>
</dbReference>
<comment type="caution">
    <text evidence="2">The sequence shown here is derived from an EMBL/GenBank/DDBJ whole genome shotgun (WGS) entry which is preliminary data.</text>
</comment>
<dbReference type="Pfam" id="PF03961">
    <property type="entry name" value="FapA"/>
    <property type="match status" value="1"/>
</dbReference>
<evidence type="ECO:0000313" key="2">
    <source>
        <dbReference type="EMBL" id="PEG30199.1"/>
    </source>
</evidence>
<feature type="domain" description="RNA-binding protein KhpB N-terminal" evidence="1">
    <location>
        <begin position="4"/>
        <end position="50"/>
    </location>
</feature>